<name>A0AAD6YUP8_9AGAR</name>
<dbReference type="Proteomes" id="UP001219525">
    <property type="component" value="Unassembled WGS sequence"/>
</dbReference>
<dbReference type="AlphaFoldDB" id="A0AAD6YUP8"/>
<organism evidence="1 2">
    <name type="scientific">Mycena pura</name>
    <dbReference type="NCBI Taxonomy" id="153505"/>
    <lineage>
        <taxon>Eukaryota</taxon>
        <taxon>Fungi</taxon>
        <taxon>Dikarya</taxon>
        <taxon>Basidiomycota</taxon>
        <taxon>Agaricomycotina</taxon>
        <taxon>Agaricomycetes</taxon>
        <taxon>Agaricomycetidae</taxon>
        <taxon>Agaricales</taxon>
        <taxon>Marasmiineae</taxon>
        <taxon>Mycenaceae</taxon>
        <taxon>Mycena</taxon>
    </lineage>
</organism>
<gene>
    <name evidence="1" type="ORF">GGX14DRAFT_416907</name>
</gene>
<sequence>MVYRRELVDGIIKRLAEVSFIQLRGTPASGKTILLHLIQRQLETEGTEVIRYDEPWPIDQSARKELRRELANYHDTALKKRTKITILIDEAQATFPDTTLWNTYFKTWAGDFHGFFGIIIACSYGSSNPHMLTPGAPILEDVQRIGLRRTTDAPLGLLFSQAEVNELLDLAISLNQMPRIDEPLRQQIFQWTQGYSSVVTTLVKMIGVKKCRDGAIFTLHDFTREYPPETLFSTLVANGQCGRFLPRPDVVADPRLIRVFSKLFVDKEIIYEENEQFPGGLLRSDLDFAHEKSLLYIEHYPNSSRRCISFIFPLQRGLLQMRLQPPIPDHLEDAPSLFALVTQVIKMFNPDHLTSPKQVDGSVQDSPLEATYQHEFYACLYKVRPRAIVLAEYSTAIGHTPAGRIDFLVHRREVNDQQRSWGIELLRGGDGVHEHAHRFDPSGAYHSMISHGMKEFIIVDFRTTIPVKKQPLIPDLIHVVFDQDYENVNIYDHETMWCMGFPLIRH</sequence>
<evidence type="ECO:0000313" key="2">
    <source>
        <dbReference type="Proteomes" id="UP001219525"/>
    </source>
</evidence>
<dbReference type="EMBL" id="JARJCW010000002">
    <property type="protein sequence ID" value="KAJ7229160.1"/>
    <property type="molecule type" value="Genomic_DNA"/>
</dbReference>
<keyword evidence="2" id="KW-1185">Reference proteome</keyword>
<accession>A0AAD6YUP8</accession>
<dbReference type="InterPro" id="IPR027417">
    <property type="entry name" value="P-loop_NTPase"/>
</dbReference>
<reference evidence="1" key="1">
    <citation type="submission" date="2023-03" db="EMBL/GenBank/DDBJ databases">
        <title>Massive genome expansion in bonnet fungi (Mycena s.s.) driven by repeated elements and novel gene families across ecological guilds.</title>
        <authorList>
            <consortium name="Lawrence Berkeley National Laboratory"/>
            <person name="Harder C.B."/>
            <person name="Miyauchi S."/>
            <person name="Viragh M."/>
            <person name="Kuo A."/>
            <person name="Thoen E."/>
            <person name="Andreopoulos B."/>
            <person name="Lu D."/>
            <person name="Skrede I."/>
            <person name="Drula E."/>
            <person name="Henrissat B."/>
            <person name="Morin E."/>
            <person name="Kohler A."/>
            <person name="Barry K."/>
            <person name="LaButti K."/>
            <person name="Morin E."/>
            <person name="Salamov A."/>
            <person name="Lipzen A."/>
            <person name="Mereny Z."/>
            <person name="Hegedus B."/>
            <person name="Baldrian P."/>
            <person name="Stursova M."/>
            <person name="Weitz H."/>
            <person name="Taylor A."/>
            <person name="Grigoriev I.V."/>
            <person name="Nagy L.G."/>
            <person name="Martin F."/>
            <person name="Kauserud H."/>
        </authorList>
    </citation>
    <scope>NUCLEOTIDE SEQUENCE</scope>
    <source>
        <strain evidence="1">9144</strain>
    </source>
</reference>
<dbReference type="SUPFAM" id="SSF52540">
    <property type="entry name" value="P-loop containing nucleoside triphosphate hydrolases"/>
    <property type="match status" value="1"/>
</dbReference>
<comment type="caution">
    <text evidence="1">The sequence shown here is derived from an EMBL/GenBank/DDBJ whole genome shotgun (WGS) entry which is preliminary data.</text>
</comment>
<feature type="non-terminal residue" evidence="1">
    <location>
        <position position="506"/>
    </location>
</feature>
<evidence type="ECO:0000313" key="1">
    <source>
        <dbReference type="EMBL" id="KAJ7229160.1"/>
    </source>
</evidence>
<proteinExistence type="predicted"/>
<protein>
    <submittedName>
        <fullName evidence="1">Uncharacterized protein</fullName>
    </submittedName>
</protein>